<comment type="function">
    <text evidence="12">Catalyzes the hydrolysis of complex carboxylic polyesters found in the cell wall of plants. Degrades cutin, a macromolecule that forms the structure of the plant cuticle.</text>
</comment>
<keyword evidence="8 11" id="KW-1015">Disulfide bond</keyword>
<protein>
    <recommendedName>
        <fullName evidence="3 12">Cutinase</fullName>
        <ecNumber evidence="3 12">3.1.1.74</ecNumber>
    </recommendedName>
</protein>
<keyword evidence="5 12" id="KW-0964">Secreted</keyword>
<evidence type="ECO:0000313" key="14">
    <source>
        <dbReference type="Proteomes" id="UP000521872"/>
    </source>
</evidence>
<comment type="subcellular location">
    <subcellularLocation>
        <location evidence="1 12">Secreted</location>
    </subcellularLocation>
</comment>
<evidence type="ECO:0000256" key="8">
    <source>
        <dbReference type="ARBA" id="ARBA00023157"/>
    </source>
</evidence>
<dbReference type="PROSITE" id="PS00155">
    <property type="entry name" value="CUTINASE_1"/>
    <property type="match status" value="1"/>
</dbReference>
<dbReference type="PRINTS" id="PR00129">
    <property type="entry name" value="CUTINASE"/>
</dbReference>
<name>A0A8H4VNY7_9AGAR</name>
<dbReference type="InterPro" id="IPR000675">
    <property type="entry name" value="Cutinase/axe"/>
</dbReference>
<dbReference type="Gene3D" id="3.40.50.1820">
    <property type="entry name" value="alpha/beta hydrolase"/>
    <property type="match status" value="1"/>
</dbReference>
<dbReference type="AlphaFoldDB" id="A0A8H4VNY7"/>
<dbReference type="PANTHER" id="PTHR48250">
    <property type="entry name" value="CUTINASE 2-RELATED"/>
    <property type="match status" value="1"/>
</dbReference>
<dbReference type="GO" id="GO:0050525">
    <property type="term" value="F:cutinase activity"/>
    <property type="evidence" value="ECO:0007669"/>
    <property type="project" value="UniProtKB-UniRule"/>
</dbReference>
<feature type="active site" description="Proton donor/acceptor" evidence="10">
    <location>
        <position position="179"/>
    </location>
</feature>
<comment type="caution">
    <text evidence="13">The sequence shown here is derived from an EMBL/GenBank/DDBJ whole genome shotgun (WGS) entry which is preliminary data.</text>
</comment>
<keyword evidence="4 12" id="KW-0719">Serine esterase</keyword>
<dbReference type="InterPro" id="IPR029058">
    <property type="entry name" value="AB_hydrolase_fold"/>
</dbReference>
<keyword evidence="14" id="KW-1185">Reference proteome</keyword>
<dbReference type="InterPro" id="IPR043580">
    <property type="entry name" value="CUTINASE_1"/>
</dbReference>
<dbReference type="SUPFAM" id="SSF53474">
    <property type="entry name" value="alpha/beta-Hydrolases"/>
    <property type="match status" value="1"/>
</dbReference>
<feature type="chain" id="PRO_5034593628" description="Cutinase" evidence="12">
    <location>
        <begin position="20"/>
        <end position="197"/>
    </location>
</feature>
<reference evidence="13 14" key="1">
    <citation type="submission" date="2019-12" db="EMBL/GenBank/DDBJ databases">
        <authorList>
            <person name="Floudas D."/>
            <person name="Bentzer J."/>
            <person name="Ahren D."/>
            <person name="Johansson T."/>
            <person name="Persson P."/>
            <person name="Tunlid A."/>
        </authorList>
    </citation>
    <scope>NUCLEOTIDE SEQUENCE [LARGE SCALE GENOMIC DNA]</scope>
    <source>
        <strain evidence="13 14">CBS 102.39</strain>
    </source>
</reference>
<sequence>MRSFTAILSLALAATSVIAAPVDERATCSDVYVYFARGTTEVGTLGTVVGPGLKRDITVALLGRSVKFEGIDYPANLVGYLAGGDAGGARTMANSVTATAAACPNAKIVISGYSQGAQVTHLAARQLPAAIQNRINAVVTFGDPYEDTALPGVLQSRRKTFCNFGDLICQGLSVILAPHLTYGTDTPAAAAFVKSKV</sequence>
<evidence type="ECO:0000256" key="7">
    <source>
        <dbReference type="ARBA" id="ARBA00022801"/>
    </source>
</evidence>
<evidence type="ECO:0000256" key="1">
    <source>
        <dbReference type="ARBA" id="ARBA00004613"/>
    </source>
</evidence>
<dbReference type="EMBL" id="JAACJL010000044">
    <property type="protein sequence ID" value="KAF4614789.1"/>
    <property type="molecule type" value="Genomic_DNA"/>
</dbReference>
<evidence type="ECO:0000256" key="4">
    <source>
        <dbReference type="ARBA" id="ARBA00022487"/>
    </source>
</evidence>
<feature type="active site" description="Nucleophile" evidence="10">
    <location>
        <position position="114"/>
    </location>
</feature>
<evidence type="ECO:0000256" key="12">
    <source>
        <dbReference type="RuleBase" id="RU361263"/>
    </source>
</evidence>
<accession>A0A8H4VNY7</accession>
<dbReference type="InterPro" id="IPR011150">
    <property type="entry name" value="Cutinase_monf"/>
</dbReference>
<gene>
    <name evidence="13" type="ORF">D9613_002540</name>
</gene>
<evidence type="ECO:0000256" key="10">
    <source>
        <dbReference type="PIRSR" id="PIRSR611150-1"/>
    </source>
</evidence>
<comment type="catalytic activity">
    <reaction evidence="9 12">
        <text>cutin + H2O = cutin monomers.</text>
        <dbReference type="EC" id="3.1.1.74"/>
    </reaction>
</comment>
<feature type="signal peptide" evidence="12">
    <location>
        <begin position="1"/>
        <end position="19"/>
    </location>
</feature>
<dbReference type="PANTHER" id="PTHR48250:SF1">
    <property type="entry name" value="CUTINASE"/>
    <property type="match status" value="1"/>
</dbReference>
<evidence type="ECO:0000256" key="3">
    <source>
        <dbReference type="ARBA" id="ARBA00013095"/>
    </source>
</evidence>
<keyword evidence="6 12" id="KW-0732">Signal</keyword>
<dbReference type="Proteomes" id="UP000521872">
    <property type="component" value="Unassembled WGS sequence"/>
</dbReference>
<dbReference type="Pfam" id="PF01083">
    <property type="entry name" value="Cutinase"/>
    <property type="match status" value="1"/>
</dbReference>
<feature type="disulfide bond" evidence="11">
    <location>
        <begin position="162"/>
        <end position="169"/>
    </location>
</feature>
<dbReference type="EC" id="3.1.1.74" evidence="3 12"/>
<feature type="active site" evidence="10">
    <location>
        <position position="166"/>
    </location>
</feature>
<evidence type="ECO:0000256" key="9">
    <source>
        <dbReference type="ARBA" id="ARBA00034045"/>
    </source>
</evidence>
<proteinExistence type="inferred from homology"/>
<feature type="disulfide bond" evidence="11">
    <location>
        <begin position="28"/>
        <end position="103"/>
    </location>
</feature>
<evidence type="ECO:0000256" key="11">
    <source>
        <dbReference type="PIRSR" id="PIRSR611150-2"/>
    </source>
</evidence>
<organism evidence="13 14">
    <name type="scientific">Agrocybe pediades</name>
    <dbReference type="NCBI Taxonomy" id="84607"/>
    <lineage>
        <taxon>Eukaryota</taxon>
        <taxon>Fungi</taxon>
        <taxon>Dikarya</taxon>
        <taxon>Basidiomycota</taxon>
        <taxon>Agaricomycotina</taxon>
        <taxon>Agaricomycetes</taxon>
        <taxon>Agaricomycetidae</taxon>
        <taxon>Agaricales</taxon>
        <taxon>Agaricineae</taxon>
        <taxon>Strophariaceae</taxon>
        <taxon>Agrocybe</taxon>
    </lineage>
</organism>
<evidence type="ECO:0000256" key="2">
    <source>
        <dbReference type="ARBA" id="ARBA00007534"/>
    </source>
</evidence>
<evidence type="ECO:0000313" key="13">
    <source>
        <dbReference type="EMBL" id="KAF4614789.1"/>
    </source>
</evidence>
<evidence type="ECO:0000256" key="6">
    <source>
        <dbReference type="ARBA" id="ARBA00022729"/>
    </source>
</evidence>
<dbReference type="GO" id="GO:0016052">
    <property type="term" value="P:carbohydrate catabolic process"/>
    <property type="evidence" value="ECO:0007669"/>
    <property type="project" value="TreeGrafter"/>
</dbReference>
<dbReference type="GO" id="GO:0005576">
    <property type="term" value="C:extracellular region"/>
    <property type="evidence" value="ECO:0007669"/>
    <property type="project" value="UniProtKB-SubCell"/>
</dbReference>
<dbReference type="SMART" id="SM01110">
    <property type="entry name" value="Cutinase"/>
    <property type="match status" value="1"/>
</dbReference>
<comment type="similarity">
    <text evidence="2 12">Belongs to the cutinase family.</text>
</comment>
<evidence type="ECO:0000256" key="5">
    <source>
        <dbReference type="ARBA" id="ARBA00022525"/>
    </source>
</evidence>
<keyword evidence="7 12" id="KW-0378">Hydrolase</keyword>